<dbReference type="EMBL" id="JAQQWE010000008">
    <property type="protein sequence ID" value="KAK7943866.1"/>
    <property type="molecule type" value="Genomic_DNA"/>
</dbReference>
<feature type="region of interest" description="Disordered" evidence="1">
    <location>
        <begin position="1"/>
        <end position="26"/>
    </location>
</feature>
<dbReference type="Proteomes" id="UP001391051">
    <property type="component" value="Unassembled WGS sequence"/>
</dbReference>
<sequence>MTQPPLPRPRDAGAVPHRRGGAVGRWTGSEEGVRDQFLAFLRTLLSSPDGPDRMTEVGDGNWGQFVSVLLALLLPRVIALRSIRFCGIGSTAGLWLLRWVVERLAPDAPATAPPLWKELEEVEMDGKLRTRASEWLRHIPPPSSVAIAHFAALWPGVKRIYSAGYADDSDVEVLDRDYGLLEPASSPLESLVLGPYSLLCHDHLDILLQGPRALRTFHYNLGRDWAFSPFDGELLQESLEHQKASLRGISITHNHYEFGWEPDVGVVHPMSFAAFSQLRVLEVSTPFAFGEDVVCTTAVNSIAGRSRALGS</sequence>
<reference evidence="2 3" key="1">
    <citation type="submission" date="2023-01" db="EMBL/GenBank/DDBJ databases">
        <title>Analysis of 21 Apiospora genomes using comparative genomics revels a genus with tremendous synthesis potential of carbohydrate active enzymes and secondary metabolites.</title>
        <authorList>
            <person name="Sorensen T."/>
        </authorList>
    </citation>
    <scope>NUCLEOTIDE SEQUENCE [LARGE SCALE GENOMIC DNA]</scope>
    <source>
        <strain evidence="2 3">CBS 24483</strain>
    </source>
</reference>
<name>A0ABR1Q2R3_9PEZI</name>
<proteinExistence type="predicted"/>
<keyword evidence="3" id="KW-1185">Reference proteome</keyword>
<accession>A0ABR1Q2R3</accession>
<protein>
    <submittedName>
        <fullName evidence="2">Uncharacterized protein</fullName>
    </submittedName>
</protein>
<organism evidence="2 3">
    <name type="scientific">Apiospora aurea</name>
    <dbReference type="NCBI Taxonomy" id="335848"/>
    <lineage>
        <taxon>Eukaryota</taxon>
        <taxon>Fungi</taxon>
        <taxon>Dikarya</taxon>
        <taxon>Ascomycota</taxon>
        <taxon>Pezizomycotina</taxon>
        <taxon>Sordariomycetes</taxon>
        <taxon>Xylariomycetidae</taxon>
        <taxon>Amphisphaeriales</taxon>
        <taxon>Apiosporaceae</taxon>
        <taxon>Apiospora</taxon>
    </lineage>
</organism>
<evidence type="ECO:0000313" key="2">
    <source>
        <dbReference type="EMBL" id="KAK7943866.1"/>
    </source>
</evidence>
<evidence type="ECO:0000313" key="3">
    <source>
        <dbReference type="Proteomes" id="UP001391051"/>
    </source>
</evidence>
<dbReference type="RefSeq" id="XP_066695897.1">
    <property type="nucleotide sequence ID" value="XM_066849201.1"/>
</dbReference>
<comment type="caution">
    <text evidence="2">The sequence shown here is derived from an EMBL/GenBank/DDBJ whole genome shotgun (WGS) entry which is preliminary data.</text>
</comment>
<evidence type="ECO:0000256" key="1">
    <source>
        <dbReference type="SAM" id="MobiDB-lite"/>
    </source>
</evidence>
<gene>
    <name evidence="2" type="ORF">PG986_012979</name>
</gene>
<dbReference type="GeneID" id="92082263"/>